<dbReference type="SMART" id="SM00933">
    <property type="entry name" value="NurA"/>
    <property type="match status" value="1"/>
</dbReference>
<gene>
    <name evidence="2" type="ORF">LPQ35_02925</name>
</gene>
<dbReference type="GeneID" id="90448604"/>
<name>A0ABZ3H446_GEOAI</name>
<protein>
    <submittedName>
        <fullName evidence="2">DNA double-strand break repair nuclease NurA</fullName>
    </submittedName>
</protein>
<dbReference type="Proteomes" id="UP001492541">
    <property type="component" value="Chromosome"/>
</dbReference>
<evidence type="ECO:0000259" key="1">
    <source>
        <dbReference type="SMART" id="SM00933"/>
    </source>
</evidence>
<dbReference type="InterPro" id="IPR018977">
    <property type="entry name" value="NurA_domain"/>
</dbReference>
<feature type="domain" description="NurA" evidence="1">
    <location>
        <begin position="46"/>
        <end position="257"/>
    </location>
</feature>
<dbReference type="RefSeq" id="WP_193806057.1">
    <property type="nucleotide sequence ID" value="NZ_CP087714.1"/>
</dbReference>
<evidence type="ECO:0000313" key="2">
    <source>
        <dbReference type="EMBL" id="XAT64336.1"/>
    </source>
</evidence>
<sequence length="284" mass="32621">MKEGKLFENLPEFVKAAKSLRAEKIRFKAEKKIIDRLDEFEVLDGLRVLGADGSQISPLKEFGIPIGGVQSAGITVHHGKGEFEVKYLSKIVFDQYLELERFRLEIEIIKRNLESVDFAFYDGSLSALYSSELSERLSMQYRKEIEELVRLSEKYQTPVIGYADRSYMKDLGLRIYDSYILSDFLDINEYLPAIGTSSPLIAMYVKVNPSLPVRVEIPEWCEDMQDEIARVIMAECRFGSTKGYPYILERAHRYAKISESEKKAFLRAVKSSGISFKYISKVIE</sequence>
<dbReference type="EMBL" id="CP087714">
    <property type="protein sequence ID" value="XAT64336.1"/>
    <property type="molecule type" value="Genomic_DNA"/>
</dbReference>
<evidence type="ECO:0000313" key="3">
    <source>
        <dbReference type="Proteomes" id="UP001492541"/>
    </source>
</evidence>
<keyword evidence="3" id="KW-1185">Reference proteome</keyword>
<dbReference type="Pfam" id="PF09376">
    <property type="entry name" value="NurA"/>
    <property type="match status" value="1"/>
</dbReference>
<accession>A0ABZ3H446</accession>
<reference evidence="2 3" key="1">
    <citation type="submission" date="2021-11" db="EMBL/GenBank/DDBJ databases">
        <title>Whole genome of Geoglobus acetivorans.</title>
        <authorList>
            <person name="Liu D."/>
        </authorList>
    </citation>
    <scope>NUCLEOTIDE SEQUENCE [LARGE SCALE GENOMIC DNA]</scope>
    <source>
        <strain evidence="2 3">SBH6</strain>
    </source>
</reference>
<organism evidence="2 3">
    <name type="scientific">Geoglobus acetivorans</name>
    <dbReference type="NCBI Taxonomy" id="565033"/>
    <lineage>
        <taxon>Archaea</taxon>
        <taxon>Methanobacteriati</taxon>
        <taxon>Methanobacteriota</taxon>
        <taxon>Archaeoglobi</taxon>
        <taxon>Archaeoglobales</taxon>
        <taxon>Archaeoglobaceae</taxon>
        <taxon>Geoglobus</taxon>
    </lineage>
</organism>
<proteinExistence type="predicted"/>